<dbReference type="Pfam" id="PF01040">
    <property type="entry name" value="UbiA"/>
    <property type="match status" value="1"/>
</dbReference>
<feature type="transmembrane region" description="Helical" evidence="9">
    <location>
        <begin position="220"/>
        <end position="239"/>
    </location>
</feature>
<dbReference type="GO" id="GO:0042371">
    <property type="term" value="P:vitamin K biosynthetic process"/>
    <property type="evidence" value="ECO:0007669"/>
    <property type="project" value="TreeGrafter"/>
</dbReference>
<feature type="transmembrane region" description="Helical" evidence="9">
    <location>
        <begin position="245"/>
        <end position="262"/>
    </location>
</feature>
<keyword evidence="7 9" id="KW-1133">Transmembrane helix</keyword>
<evidence type="ECO:0000256" key="6">
    <source>
        <dbReference type="ARBA" id="ARBA00022692"/>
    </source>
</evidence>
<dbReference type="InterPro" id="IPR026046">
    <property type="entry name" value="UBIAD1"/>
</dbReference>
<comment type="pathway">
    <text evidence="2">Quinol/quinone metabolism; menaquinone biosynthesis.</text>
</comment>
<accession>A0A432WR00</accession>
<evidence type="ECO:0000256" key="8">
    <source>
        <dbReference type="ARBA" id="ARBA00023136"/>
    </source>
</evidence>
<keyword evidence="8 9" id="KW-0472">Membrane</keyword>
<dbReference type="CDD" id="cd13962">
    <property type="entry name" value="PT_UbiA_UBIAD1"/>
    <property type="match status" value="1"/>
</dbReference>
<feature type="transmembrane region" description="Helical" evidence="9">
    <location>
        <begin position="147"/>
        <end position="168"/>
    </location>
</feature>
<evidence type="ECO:0000256" key="9">
    <source>
        <dbReference type="SAM" id="Phobius"/>
    </source>
</evidence>
<keyword evidence="5 10" id="KW-0808">Transferase</keyword>
<feature type="transmembrane region" description="Helical" evidence="9">
    <location>
        <begin position="174"/>
        <end position="193"/>
    </location>
</feature>
<comment type="subcellular location">
    <subcellularLocation>
        <location evidence="1">Membrane</location>
        <topology evidence="1">Multi-pass membrane protein</topology>
    </subcellularLocation>
</comment>
<organism evidence="10 11">
    <name type="scientific">Aliidiomarina shirensis</name>
    <dbReference type="NCBI Taxonomy" id="1048642"/>
    <lineage>
        <taxon>Bacteria</taxon>
        <taxon>Pseudomonadati</taxon>
        <taxon>Pseudomonadota</taxon>
        <taxon>Gammaproteobacteria</taxon>
        <taxon>Alteromonadales</taxon>
        <taxon>Idiomarinaceae</taxon>
        <taxon>Aliidiomarina</taxon>
    </lineage>
</organism>
<feature type="transmembrane region" description="Helical" evidence="9">
    <location>
        <begin position="122"/>
        <end position="140"/>
    </location>
</feature>
<dbReference type="RefSeq" id="WP_126808191.1">
    <property type="nucleotide sequence ID" value="NZ_PIPP01000004.1"/>
</dbReference>
<dbReference type="OrthoDB" id="3344514at2"/>
<feature type="transmembrane region" description="Helical" evidence="9">
    <location>
        <begin position="40"/>
        <end position="61"/>
    </location>
</feature>
<feature type="transmembrane region" description="Helical" evidence="9">
    <location>
        <begin position="12"/>
        <end position="34"/>
    </location>
</feature>
<dbReference type="InterPro" id="IPR000537">
    <property type="entry name" value="UbiA_prenyltransferase"/>
</dbReference>
<evidence type="ECO:0000256" key="5">
    <source>
        <dbReference type="ARBA" id="ARBA00022679"/>
    </source>
</evidence>
<evidence type="ECO:0000313" key="10">
    <source>
        <dbReference type="EMBL" id="RUO36159.1"/>
    </source>
</evidence>
<dbReference type="UniPathway" id="UPA00079"/>
<dbReference type="PANTHER" id="PTHR13929:SF0">
    <property type="entry name" value="UBIA PRENYLTRANSFERASE DOMAIN-CONTAINING PROTEIN 1"/>
    <property type="match status" value="1"/>
</dbReference>
<dbReference type="EMBL" id="PIPP01000004">
    <property type="protein sequence ID" value="RUO36159.1"/>
    <property type="molecule type" value="Genomic_DNA"/>
</dbReference>
<keyword evidence="6 9" id="KW-0812">Transmembrane</keyword>
<dbReference type="Proteomes" id="UP000286934">
    <property type="component" value="Unassembled WGS sequence"/>
</dbReference>
<keyword evidence="3" id="KW-0474">Menaquinone biosynthesis</keyword>
<feature type="transmembrane region" description="Helical" evidence="9">
    <location>
        <begin position="96"/>
        <end position="116"/>
    </location>
</feature>
<sequence>MGKSKLTNLLAIARVNFLTLTLACLVLAATFSWITTKAFSWPLFIGVAIAAISAHISVNAFNEYFDFRSGLDFLTPKTPFSGGSGTLIKEPSAAKLAFALAVISLLVVIVLGAWIVSDNRLQLLWLGIPGIVLIYTYTHYINRLPFLCLIAPGIGFGLIMTMGAIWVFTGGLTISAWVISMAVMLLVNNLLLLNQFPDCEADAQVGRRHYPILIGREKSAWIFIAQWLAAYLLVVLATVFNWLPVFSLLVLLLLPLLLKLMVGVRQRANDIDRLVPLLGLNVALIHGFILLLAMGIGLAN</sequence>
<evidence type="ECO:0000313" key="11">
    <source>
        <dbReference type="Proteomes" id="UP000286934"/>
    </source>
</evidence>
<proteinExistence type="predicted"/>
<evidence type="ECO:0000256" key="7">
    <source>
        <dbReference type="ARBA" id="ARBA00022989"/>
    </source>
</evidence>
<comment type="caution">
    <text evidence="10">The sequence shown here is derived from an EMBL/GenBank/DDBJ whole genome shotgun (WGS) entry which is preliminary data.</text>
</comment>
<protein>
    <submittedName>
        <fullName evidence="10">1,4-dihydroxy-2-naphthoate prenyltransferase</fullName>
    </submittedName>
</protein>
<dbReference type="PIRSF" id="PIRSF005355">
    <property type="entry name" value="UBIAD1"/>
    <property type="match status" value="1"/>
</dbReference>
<feature type="transmembrane region" description="Helical" evidence="9">
    <location>
        <begin position="274"/>
        <end position="299"/>
    </location>
</feature>
<name>A0A432WR00_9GAMM</name>
<keyword evidence="4" id="KW-1003">Cell membrane</keyword>
<evidence type="ECO:0000256" key="1">
    <source>
        <dbReference type="ARBA" id="ARBA00004141"/>
    </source>
</evidence>
<evidence type="ECO:0000256" key="3">
    <source>
        <dbReference type="ARBA" id="ARBA00022428"/>
    </source>
</evidence>
<dbReference type="InterPro" id="IPR044878">
    <property type="entry name" value="UbiA_sf"/>
</dbReference>
<reference evidence="11" key="1">
    <citation type="journal article" date="2018" name="Front. Microbiol.">
        <title>Genome-Based Analysis Reveals the Taxonomy and Diversity of the Family Idiomarinaceae.</title>
        <authorList>
            <person name="Liu Y."/>
            <person name="Lai Q."/>
            <person name="Shao Z."/>
        </authorList>
    </citation>
    <scope>NUCLEOTIDE SEQUENCE [LARGE SCALE GENOMIC DNA]</scope>
    <source>
        <strain evidence="11">AIS</strain>
    </source>
</reference>
<gene>
    <name evidence="10" type="ORF">CWE13_09830</name>
</gene>
<dbReference type="GO" id="GO:0009234">
    <property type="term" value="P:menaquinone biosynthetic process"/>
    <property type="evidence" value="ECO:0007669"/>
    <property type="project" value="UniProtKB-UniPathway"/>
</dbReference>
<dbReference type="Gene3D" id="1.10.357.140">
    <property type="entry name" value="UbiA prenyltransferase"/>
    <property type="match status" value="1"/>
</dbReference>
<evidence type="ECO:0000256" key="4">
    <source>
        <dbReference type="ARBA" id="ARBA00022475"/>
    </source>
</evidence>
<dbReference type="GO" id="GO:0016020">
    <property type="term" value="C:membrane"/>
    <property type="evidence" value="ECO:0007669"/>
    <property type="project" value="UniProtKB-SubCell"/>
</dbReference>
<dbReference type="GO" id="GO:0004659">
    <property type="term" value="F:prenyltransferase activity"/>
    <property type="evidence" value="ECO:0007669"/>
    <property type="project" value="InterPro"/>
</dbReference>
<dbReference type="PANTHER" id="PTHR13929">
    <property type="entry name" value="1,4-DIHYDROXY-2-NAPHTHOATE OCTAPRENYLTRANSFERASE"/>
    <property type="match status" value="1"/>
</dbReference>
<keyword evidence="11" id="KW-1185">Reference proteome</keyword>
<evidence type="ECO:0000256" key="2">
    <source>
        <dbReference type="ARBA" id="ARBA00004863"/>
    </source>
</evidence>
<dbReference type="AlphaFoldDB" id="A0A432WR00"/>